<dbReference type="InterPro" id="IPR027417">
    <property type="entry name" value="P-loop_NTPase"/>
</dbReference>
<dbReference type="SMART" id="SM00044">
    <property type="entry name" value="CYCc"/>
    <property type="match status" value="1"/>
</dbReference>
<evidence type="ECO:0000256" key="1">
    <source>
        <dbReference type="PROSITE-ProRule" id="PRU00339"/>
    </source>
</evidence>
<dbReference type="Proteomes" id="UP000014227">
    <property type="component" value="Chromosome I"/>
</dbReference>
<dbReference type="STRING" id="454171.CP488_02236"/>
<dbReference type="Pfam" id="PF25872">
    <property type="entry name" value="HTH_77"/>
    <property type="match status" value="1"/>
</dbReference>
<dbReference type="AlphaFoldDB" id="S0EV74"/>
<dbReference type="PANTHER" id="PTHR47691">
    <property type="entry name" value="REGULATOR-RELATED"/>
    <property type="match status" value="1"/>
</dbReference>
<dbReference type="SUPFAM" id="SSF48452">
    <property type="entry name" value="TPR-like"/>
    <property type="match status" value="1"/>
</dbReference>
<dbReference type="SMART" id="SM00028">
    <property type="entry name" value="TPR"/>
    <property type="match status" value="4"/>
</dbReference>
<dbReference type="PROSITE" id="PS50125">
    <property type="entry name" value="GUANYLATE_CYCLASE_2"/>
    <property type="match status" value="1"/>
</dbReference>
<dbReference type="PROSITE" id="PS50005">
    <property type="entry name" value="TPR"/>
    <property type="match status" value="1"/>
</dbReference>
<dbReference type="EMBL" id="HF951689">
    <property type="protein sequence ID" value="CCW35665.1"/>
    <property type="molecule type" value="Genomic_DNA"/>
</dbReference>
<dbReference type="RefSeq" id="WP_016483191.1">
    <property type="nucleotide sequence ID" value="NC_021487.1"/>
</dbReference>
<dbReference type="OrthoDB" id="9812579at2"/>
<gene>
    <name evidence="3" type="ORF">CCALI_01854</name>
</gene>
<dbReference type="eggNOG" id="COG3903">
    <property type="taxonomic scope" value="Bacteria"/>
</dbReference>
<evidence type="ECO:0000313" key="3">
    <source>
        <dbReference type="EMBL" id="CCW35665.1"/>
    </source>
</evidence>
<dbReference type="SUPFAM" id="SSF52540">
    <property type="entry name" value="P-loop containing nucleoside triphosphate hydrolases"/>
    <property type="match status" value="1"/>
</dbReference>
<dbReference type="eggNOG" id="COG2114">
    <property type="taxonomic scope" value="Bacteria"/>
</dbReference>
<dbReference type="Gene3D" id="3.30.70.1230">
    <property type="entry name" value="Nucleotide cyclase"/>
    <property type="match status" value="1"/>
</dbReference>
<dbReference type="InterPro" id="IPR001054">
    <property type="entry name" value="A/G_cyclase"/>
</dbReference>
<dbReference type="GO" id="GO:0035556">
    <property type="term" value="P:intracellular signal transduction"/>
    <property type="evidence" value="ECO:0007669"/>
    <property type="project" value="InterPro"/>
</dbReference>
<proteinExistence type="predicted"/>
<dbReference type="CDD" id="cd07302">
    <property type="entry name" value="CHD"/>
    <property type="match status" value="1"/>
</dbReference>
<accession>S0EV74</accession>
<dbReference type="PANTHER" id="PTHR47691:SF3">
    <property type="entry name" value="HTH-TYPE TRANSCRIPTIONAL REGULATOR RV0890C-RELATED"/>
    <property type="match status" value="1"/>
</dbReference>
<reference evidence="4" key="1">
    <citation type="submission" date="2013-03" db="EMBL/GenBank/DDBJ databases">
        <title>Genome sequence of Chthonomonas calidirosea, the first sequenced genome from the Armatimonadetes phylum (formally candidate division OP10).</title>
        <authorList>
            <person name="Lee K.C.Y."/>
            <person name="Morgan X.C."/>
            <person name="Dunfield P.F."/>
            <person name="Tamas I."/>
            <person name="Houghton K.M."/>
            <person name="Vyssotski M."/>
            <person name="Ryan J.L.J."/>
            <person name="Lagutin K."/>
            <person name="McDonald I.R."/>
            <person name="Stott M.B."/>
        </authorList>
    </citation>
    <scope>NUCLEOTIDE SEQUENCE [LARGE SCALE GENOMIC DNA]</scope>
    <source>
        <strain evidence="4">DSM 23976 / ICMP 18418 / T49</strain>
    </source>
</reference>
<dbReference type="InParanoid" id="S0EV74"/>
<dbReference type="InterPro" id="IPR029787">
    <property type="entry name" value="Nucleotide_cyclase"/>
</dbReference>
<keyword evidence="4" id="KW-1185">Reference proteome</keyword>
<protein>
    <submittedName>
        <fullName evidence="3">Predicted ATPase</fullName>
    </submittedName>
</protein>
<dbReference type="InterPro" id="IPR058852">
    <property type="entry name" value="HTH_77"/>
</dbReference>
<feature type="repeat" description="TPR" evidence="1">
    <location>
        <begin position="744"/>
        <end position="777"/>
    </location>
</feature>
<keyword evidence="1" id="KW-0802">TPR repeat</keyword>
<dbReference type="Gene3D" id="3.40.50.300">
    <property type="entry name" value="P-loop containing nucleotide triphosphate hydrolases"/>
    <property type="match status" value="1"/>
</dbReference>
<dbReference type="InterPro" id="IPR049945">
    <property type="entry name" value="AAA_22"/>
</dbReference>
<dbReference type="GO" id="GO:0009190">
    <property type="term" value="P:cyclic nucleotide biosynthetic process"/>
    <property type="evidence" value="ECO:0007669"/>
    <property type="project" value="InterPro"/>
</dbReference>
<dbReference type="PATRIC" id="fig|1303518.3.peg.1913"/>
<dbReference type="InterPro" id="IPR011990">
    <property type="entry name" value="TPR-like_helical_dom_sf"/>
</dbReference>
<dbReference type="SUPFAM" id="SSF55073">
    <property type="entry name" value="Nucleotide cyclase"/>
    <property type="match status" value="1"/>
</dbReference>
<dbReference type="Gene3D" id="1.25.40.10">
    <property type="entry name" value="Tetratricopeptide repeat domain"/>
    <property type="match status" value="1"/>
</dbReference>
<dbReference type="Pfam" id="PF00211">
    <property type="entry name" value="Guanylate_cyc"/>
    <property type="match status" value="1"/>
</dbReference>
<evidence type="ECO:0000259" key="2">
    <source>
        <dbReference type="PROSITE" id="PS50125"/>
    </source>
</evidence>
<dbReference type="FunCoup" id="S0EV74">
    <property type="interactions" value="6"/>
</dbReference>
<organism evidence="3 4">
    <name type="scientific">Chthonomonas calidirosea (strain DSM 23976 / ICMP 18418 / T49)</name>
    <dbReference type="NCBI Taxonomy" id="1303518"/>
    <lineage>
        <taxon>Bacteria</taxon>
        <taxon>Bacillati</taxon>
        <taxon>Armatimonadota</taxon>
        <taxon>Chthonomonadia</taxon>
        <taxon>Chthonomonadales</taxon>
        <taxon>Chthonomonadaceae</taxon>
        <taxon>Chthonomonas</taxon>
    </lineage>
</organism>
<dbReference type="GO" id="GO:0016887">
    <property type="term" value="F:ATP hydrolysis activity"/>
    <property type="evidence" value="ECO:0007669"/>
    <property type="project" value="InterPro"/>
</dbReference>
<dbReference type="GO" id="GO:0004016">
    <property type="term" value="F:adenylate cyclase activity"/>
    <property type="evidence" value="ECO:0007669"/>
    <property type="project" value="UniProtKB-ARBA"/>
</dbReference>
<dbReference type="Pfam" id="PF13401">
    <property type="entry name" value="AAA_22"/>
    <property type="match status" value="1"/>
</dbReference>
<dbReference type="InterPro" id="IPR019734">
    <property type="entry name" value="TPR_rpt"/>
</dbReference>
<evidence type="ECO:0000313" key="4">
    <source>
        <dbReference type="Proteomes" id="UP000014227"/>
    </source>
</evidence>
<dbReference type="Pfam" id="PF13424">
    <property type="entry name" value="TPR_12"/>
    <property type="match status" value="2"/>
</dbReference>
<sequence length="881" mass="97841">MELPSGMVTLLFTDIEGSTRMMEQEPEVMMRLLAHHDALVRRAIEEQDGTVFKALGDGFCAVFNQAAAAVQAAIEIQKRLHTTDWRPFSAFNVRIALHYGEVVLRDGEYFGIALARIARLCALAHGGQILLTQAVATLVKDSLPEGASLKDLGILSLRGLQRPEHVFQLSHPEIPSHFPSEGFGGVVTTNIPARFTSFIERPGELEQLKAFFVNAQPKRLLTLLGPGGCGKTRLAQELAIMLTPHFGDGIWWIDLASISSPQLIVSKILATLGLRETDGTSSTLDYLQQELRTLQTMLILDNCEHLLDDVAQTVERLLHTCHNIAIVATSRAVLRIAGETVWPVRPLSVPTRPTSSLSAMAAYESVQLWVDRAKLTDPSFALTKENASLIGKICRSLDGIPLAIELAAARIGSLSLERIALDLRQNLRFLTTSGARKTRHDTMENAIRWSYTLLSAEEQEMLQALSVFSCGFTLEAAEAVAFQNGDALDCLLNLVEKSLVNFENTSGQSRYRLLEVIRLFAAERLAESDRIAQVHERYLHFYSRLAQDAAQGLRGSEQAMWLARLDAEYDNLRTALHYALDPETRLGLAVPLYQYWYLRSRFTEGRSWLEGALLRSPKIPLKLRADALNCAGILAWAQGDCAAAYHFHTESLKLCREIGDKEGEAKAFNGLALTAQKQSDFPQTRYYLEQSLQIFWETNPRAAAQVLVNLGGISTEMGDLVQAKSYFEEAIQRLEAVGDKITLLTALYNLGELHFQQQAYTYAMRCYKESLVLLQNHPIPALQSRIFDSLAHIAYSAYKSAETAALLLGMAQVFVQDTEAVGLLTPQSRHVQELVEALKAQISTKRFTELYAQGEALTPSEALAYGMEHIDSYLQLASDKC</sequence>
<name>S0EV74_CHTCT</name>
<feature type="domain" description="Guanylate cyclase" evidence="2">
    <location>
        <begin position="9"/>
        <end position="121"/>
    </location>
</feature>
<dbReference type="HOGENOM" id="CLU_004665_5_0_0"/>
<dbReference type="KEGG" id="ccz:CCALI_01854"/>